<dbReference type="AlphaFoldDB" id="A0A9W6LUE4"/>
<dbReference type="EMBL" id="BSEC01000003">
    <property type="protein sequence ID" value="GLI95364.1"/>
    <property type="molecule type" value="Genomic_DNA"/>
</dbReference>
<keyword evidence="2" id="KW-1185">Reference proteome</keyword>
<gene>
    <name evidence="1" type="ORF">LMG27198_43560</name>
</gene>
<comment type="caution">
    <text evidence="1">The sequence shown here is derived from an EMBL/GenBank/DDBJ whole genome shotgun (WGS) entry which is preliminary data.</text>
</comment>
<evidence type="ECO:0000313" key="1">
    <source>
        <dbReference type="EMBL" id="GLI95364.1"/>
    </source>
</evidence>
<sequence>MGRETTIGMLIVTLLALASEAAKRGILTEGTRLAYGRLKEKIVAWSDSDTSIFDEFYTRESGRRHIVDAIEVRPSDDRVTVRSMASALAELLRQDVLRGSLGISLRRLEEIDAQLKTLA</sequence>
<protein>
    <submittedName>
        <fullName evidence="1">Uncharacterized protein</fullName>
    </submittedName>
</protein>
<evidence type="ECO:0000313" key="2">
    <source>
        <dbReference type="Proteomes" id="UP001144323"/>
    </source>
</evidence>
<proteinExistence type="predicted"/>
<name>A0A9W6LUE4_9HYPH</name>
<accession>A0A9W6LUE4</accession>
<dbReference type="RefSeq" id="WP_281806150.1">
    <property type="nucleotide sequence ID" value="NZ_BSEC01000003.1"/>
</dbReference>
<reference evidence="1" key="1">
    <citation type="journal article" date="2023" name="Int. J. Syst. Evol. Microbiol.">
        <title>Methylocystis iwaonis sp. nov., a type II methane-oxidizing bacterium from surface soil of a rice paddy field in Japan, and emended description of the genus Methylocystis (ex Whittenbury et al. 1970) Bowman et al. 1993.</title>
        <authorList>
            <person name="Kaise H."/>
            <person name="Sawadogo J.B."/>
            <person name="Alam M.S."/>
            <person name="Ueno C."/>
            <person name="Dianou D."/>
            <person name="Shinjo R."/>
            <person name="Asakawa S."/>
        </authorList>
    </citation>
    <scope>NUCLEOTIDE SEQUENCE</scope>
    <source>
        <strain evidence="1">LMG27198</strain>
    </source>
</reference>
<organism evidence="1 2">
    <name type="scientific">Methylocystis echinoides</name>
    <dbReference type="NCBI Taxonomy" id="29468"/>
    <lineage>
        <taxon>Bacteria</taxon>
        <taxon>Pseudomonadati</taxon>
        <taxon>Pseudomonadota</taxon>
        <taxon>Alphaproteobacteria</taxon>
        <taxon>Hyphomicrobiales</taxon>
        <taxon>Methylocystaceae</taxon>
        <taxon>Methylocystis</taxon>
    </lineage>
</organism>
<dbReference type="Proteomes" id="UP001144323">
    <property type="component" value="Unassembled WGS sequence"/>
</dbReference>